<name>A0A8H5ZSU6_COCSA</name>
<gene>
    <name evidence="4" type="ORF">GGP41_007291</name>
</gene>
<feature type="region of interest" description="Disordered" evidence="2">
    <location>
        <begin position="228"/>
        <end position="254"/>
    </location>
</feature>
<dbReference type="EMBL" id="WNKQ01000001">
    <property type="protein sequence ID" value="KAF5854575.1"/>
    <property type="molecule type" value="Genomic_DNA"/>
</dbReference>
<keyword evidence="1" id="KW-0863">Zinc-finger</keyword>
<organism evidence="4 5">
    <name type="scientific">Cochliobolus sativus</name>
    <name type="common">Common root rot and spot blotch fungus</name>
    <name type="synonym">Bipolaris sorokiniana</name>
    <dbReference type="NCBI Taxonomy" id="45130"/>
    <lineage>
        <taxon>Eukaryota</taxon>
        <taxon>Fungi</taxon>
        <taxon>Dikarya</taxon>
        <taxon>Ascomycota</taxon>
        <taxon>Pezizomycotina</taxon>
        <taxon>Dothideomycetes</taxon>
        <taxon>Pleosporomycetidae</taxon>
        <taxon>Pleosporales</taxon>
        <taxon>Pleosporineae</taxon>
        <taxon>Pleosporaceae</taxon>
        <taxon>Bipolaris</taxon>
    </lineage>
</organism>
<evidence type="ECO:0000313" key="5">
    <source>
        <dbReference type="Proteomes" id="UP000624244"/>
    </source>
</evidence>
<dbReference type="InterPro" id="IPR001841">
    <property type="entry name" value="Znf_RING"/>
</dbReference>
<evidence type="ECO:0000313" key="4">
    <source>
        <dbReference type="EMBL" id="KAF5854575.1"/>
    </source>
</evidence>
<dbReference type="InterPro" id="IPR013083">
    <property type="entry name" value="Znf_RING/FYVE/PHD"/>
</dbReference>
<evidence type="ECO:0000256" key="1">
    <source>
        <dbReference type="PROSITE-ProRule" id="PRU00175"/>
    </source>
</evidence>
<keyword evidence="1" id="KW-0479">Metal-binding</keyword>
<accession>A0A8H5ZSU6</accession>
<sequence length="391" mass="44452">MDASQEEIFLTCEQARKESENVMKTCKIENMGHGFISHLWQSVSKMSRSLTKGFLLAELQNSKPAWWTDDIVQRQLKTIHLMRKYERRLRYLAHEKEIFPLPRGDICATESIELQEAVLTGLNHTMVAARVLFLLQQSGEERGTFPSDGGLRYGGRDFWTNLTSNGEVLLPERYQFLLYEHRLEPLSLEWQAFVELVGWLTRQERNLAQTIRGSCVEAGVIGTDDRVGLRNDRPRLQGLSSLPGGTGQDSSRRGEVPIKTPCGHIIGKNCLQTWVKLWDGDGKPGNPTCPMCRAQLPLLYEDIESLLLVEQFELLPSEVRPIAREWVAYARSDEALDREVNAFLLGARKEDIDGCYGVELGDMLARLEMRRLIFIEYQKALQVLLAGMQAG</sequence>
<dbReference type="SUPFAM" id="SSF57850">
    <property type="entry name" value="RING/U-box"/>
    <property type="match status" value="1"/>
</dbReference>
<comment type="caution">
    <text evidence="4">The sequence shown here is derived from an EMBL/GenBank/DDBJ whole genome shotgun (WGS) entry which is preliminary data.</text>
</comment>
<dbReference type="Proteomes" id="UP000624244">
    <property type="component" value="Unassembled WGS sequence"/>
</dbReference>
<dbReference type="Gene3D" id="3.30.40.10">
    <property type="entry name" value="Zinc/RING finger domain, C3HC4 (zinc finger)"/>
    <property type="match status" value="1"/>
</dbReference>
<dbReference type="GO" id="GO:0008270">
    <property type="term" value="F:zinc ion binding"/>
    <property type="evidence" value="ECO:0007669"/>
    <property type="project" value="UniProtKB-KW"/>
</dbReference>
<evidence type="ECO:0000259" key="3">
    <source>
        <dbReference type="PROSITE" id="PS50089"/>
    </source>
</evidence>
<dbReference type="AlphaFoldDB" id="A0A8H5ZSU6"/>
<feature type="domain" description="RING-type" evidence="3">
    <location>
        <begin position="261"/>
        <end position="293"/>
    </location>
</feature>
<protein>
    <recommendedName>
        <fullName evidence="3">RING-type domain-containing protein</fullName>
    </recommendedName>
</protein>
<dbReference type="PROSITE" id="PS50089">
    <property type="entry name" value="ZF_RING_2"/>
    <property type="match status" value="1"/>
</dbReference>
<evidence type="ECO:0000256" key="2">
    <source>
        <dbReference type="SAM" id="MobiDB-lite"/>
    </source>
</evidence>
<proteinExistence type="predicted"/>
<keyword evidence="1" id="KW-0862">Zinc</keyword>
<reference evidence="4" key="1">
    <citation type="submission" date="2019-11" db="EMBL/GenBank/DDBJ databases">
        <title>Bipolaris sorokiniana Genome sequencing.</title>
        <authorList>
            <person name="Wang H."/>
        </authorList>
    </citation>
    <scope>NUCLEOTIDE SEQUENCE</scope>
</reference>